<dbReference type="STRING" id="1143323.M787_003575"/>
<feature type="signal peptide" evidence="1">
    <location>
        <begin position="1"/>
        <end position="23"/>
    </location>
</feature>
<name>A0A173DZP5_9CHLA</name>
<dbReference type="EMBL" id="CP015840">
    <property type="protein sequence ID" value="ANG66389.1"/>
    <property type="molecule type" value="Genomic_DNA"/>
</dbReference>
<evidence type="ECO:0000313" key="4">
    <source>
        <dbReference type="Proteomes" id="UP000019147"/>
    </source>
</evidence>
<dbReference type="OrthoDB" id="16930at2"/>
<feature type="domain" description="PLD phosphodiesterase" evidence="2">
    <location>
        <begin position="385"/>
        <end position="412"/>
    </location>
</feature>
<dbReference type="InterPro" id="IPR001736">
    <property type="entry name" value="PLipase_D/transphosphatidylase"/>
</dbReference>
<dbReference type="RefSeq" id="WP_021828206.1">
    <property type="nucleotide sequence ID" value="NZ_CP015840.1"/>
</dbReference>
<evidence type="ECO:0000259" key="2">
    <source>
        <dbReference type="PROSITE" id="PS50035"/>
    </source>
</evidence>
<evidence type="ECO:0000256" key="1">
    <source>
        <dbReference type="SAM" id="SignalP"/>
    </source>
</evidence>
<dbReference type="Gene3D" id="3.30.870.10">
    <property type="entry name" value="Endonuclease Chain A"/>
    <property type="match status" value="1"/>
</dbReference>
<dbReference type="AlphaFoldDB" id="A0A173DZP5"/>
<proteinExistence type="predicted"/>
<dbReference type="Proteomes" id="UP000019147">
    <property type="component" value="Chromosome"/>
</dbReference>
<dbReference type="eggNOG" id="COG1502">
    <property type="taxonomic scope" value="Bacteria"/>
</dbReference>
<accession>A0A173DZP5</accession>
<dbReference type="PANTHER" id="PTHR21248">
    <property type="entry name" value="CARDIOLIPIN SYNTHASE"/>
    <property type="match status" value="1"/>
</dbReference>
<dbReference type="PANTHER" id="PTHR21248:SF22">
    <property type="entry name" value="PHOSPHOLIPASE D"/>
    <property type="match status" value="1"/>
</dbReference>
<evidence type="ECO:0000313" key="3">
    <source>
        <dbReference type="EMBL" id="ANG66389.1"/>
    </source>
</evidence>
<reference evidence="3 4" key="1">
    <citation type="journal article" date="2014" name="Syst. Appl. Microbiol.">
        <title>Evidence for the existence of two new members of the family Chlamydiaceae and proposal of Chlamydia avium sp. nov. and Chlamydia gallinacea sp. nov.</title>
        <authorList>
            <person name="Sachse K."/>
            <person name="Laroucau K."/>
            <person name="Riege K."/>
            <person name="Wehner S."/>
            <person name="Dilcher M."/>
            <person name="Creasy H.H."/>
            <person name="Weidmann M."/>
            <person name="Myers G."/>
            <person name="Vorimore F."/>
            <person name="Vicari N."/>
            <person name="Magnino S."/>
            <person name="Liebler-Tenorio E."/>
            <person name="Ruettger A."/>
            <person name="Bavoil P.M."/>
            <person name="Hufert F.T."/>
            <person name="Rossello-Mora R."/>
            <person name="Marz M."/>
        </authorList>
    </citation>
    <scope>NUCLEOTIDE SEQUENCE [LARGE SCALE GENOMIC DNA]</scope>
    <source>
        <strain evidence="3 4">08-1274/3</strain>
    </source>
</reference>
<dbReference type="PROSITE" id="PS50035">
    <property type="entry name" value="PLD"/>
    <property type="match status" value="2"/>
</dbReference>
<dbReference type="GO" id="GO:0030572">
    <property type="term" value="F:phosphatidyltransferase activity"/>
    <property type="evidence" value="ECO:0007669"/>
    <property type="project" value="UniProtKB-ARBA"/>
</dbReference>
<dbReference type="Pfam" id="PF13091">
    <property type="entry name" value="PLDc_2"/>
    <property type="match status" value="1"/>
</dbReference>
<keyword evidence="1" id="KW-0732">Signal</keyword>
<dbReference type="GeneID" id="81478385"/>
<feature type="domain" description="PLD phosphodiesterase" evidence="2">
    <location>
        <begin position="137"/>
        <end position="164"/>
    </location>
</feature>
<feature type="chain" id="PRO_5008006256" evidence="1">
    <location>
        <begin position="24"/>
        <end position="473"/>
    </location>
</feature>
<organism evidence="3 4">
    <name type="scientific">Chlamydia gallinacea 08-1274/3</name>
    <dbReference type="NCBI Taxonomy" id="1143323"/>
    <lineage>
        <taxon>Bacteria</taxon>
        <taxon>Pseudomonadati</taxon>
        <taxon>Chlamydiota</taxon>
        <taxon>Chlamydiia</taxon>
        <taxon>Chlamydiales</taxon>
        <taxon>Chlamydiaceae</taxon>
        <taxon>Chlamydia/Chlamydophila group</taxon>
        <taxon>Chlamydia</taxon>
    </lineage>
</organism>
<dbReference type="GO" id="GO:0032049">
    <property type="term" value="P:cardiolipin biosynthetic process"/>
    <property type="evidence" value="ECO:0007669"/>
    <property type="project" value="UniProtKB-ARBA"/>
</dbReference>
<dbReference type="SUPFAM" id="SSF56024">
    <property type="entry name" value="Phospholipase D/nuclease"/>
    <property type="match status" value="2"/>
</dbReference>
<dbReference type="SMART" id="SM00155">
    <property type="entry name" value="PLDc"/>
    <property type="match status" value="2"/>
</dbReference>
<sequence>MKCVFWGCILTFAYSFIAKDALAITLAFPDSNEKAGVIVHDNSIEVYHKLLAAIDSAQYYFEFCPCMAGGEILKEVIVHLDARMSQVSTLCSSMIIQPTMIDDQDKQLLIDMKARWPERFSYMFTGCAPGSSILSPNVIEMHMKFSIVDGKYIFIGGTNFEDFMCTRGDVVPEPVDSPRLIVSGVKRPLAFRDQDITIVSETLGLSLRREFYAHYSLWSFFSSKHWLNKYLDTFRSLPFPELAQEQAKACYCPEIEESSDLISTDLSNICMIISGPDESKNEITEAYVSLIDQAETSIKIANMYFIPKDEIMESLQAACFQKKIPTEIITNGCTENSPALTSVYAWGNRMNYFFLCYGERPALWKKYIFLKPPNTAFAVHEFSVPDTELHKKCMIIDSNIFVIGSYNFGKKSDLFDYESIVIIRSPEIAARANQVFQKDLTLSQPVHSNEILQWYFDPIYHFVGHLQINFMPA</sequence>
<gene>
    <name evidence="3" type="ORF">M787_003575</name>
</gene>
<protein>
    <submittedName>
        <fullName evidence="3">Phospholipase</fullName>
    </submittedName>
</protein>
<dbReference type="KEGG" id="cgz:M787_003575"/>
<dbReference type="InterPro" id="IPR025202">
    <property type="entry name" value="PLD-like_dom"/>
</dbReference>